<evidence type="ECO:0000313" key="3">
    <source>
        <dbReference type="Proteomes" id="UP001396334"/>
    </source>
</evidence>
<keyword evidence="1" id="KW-0472">Membrane</keyword>
<keyword evidence="1" id="KW-0812">Transmembrane</keyword>
<organism evidence="2 3">
    <name type="scientific">Hibiscus sabdariffa</name>
    <name type="common">roselle</name>
    <dbReference type="NCBI Taxonomy" id="183260"/>
    <lineage>
        <taxon>Eukaryota</taxon>
        <taxon>Viridiplantae</taxon>
        <taxon>Streptophyta</taxon>
        <taxon>Embryophyta</taxon>
        <taxon>Tracheophyta</taxon>
        <taxon>Spermatophyta</taxon>
        <taxon>Magnoliopsida</taxon>
        <taxon>eudicotyledons</taxon>
        <taxon>Gunneridae</taxon>
        <taxon>Pentapetalae</taxon>
        <taxon>rosids</taxon>
        <taxon>malvids</taxon>
        <taxon>Malvales</taxon>
        <taxon>Malvaceae</taxon>
        <taxon>Malvoideae</taxon>
        <taxon>Hibiscus</taxon>
    </lineage>
</organism>
<evidence type="ECO:0000313" key="2">
    <source>
        <dbReference type="EMBL" id="KAK8487238.1"/>
    </source>
</evidence>
<proteinExistence type="predicted"/>
<accession>A0ABR2A2H6</accession>
<sequence>MAIFVHYLSILLITTVFSVVSFLLHRANRLRRLRLPPGNLGLPFPRGDLTAYICLQDRKPRTVRRQKGEAVRFDLHNAYFRRTDCLFSRSGDEPVHLAKRREAFRV</sequence>
<dbReference type="Proteomes" id="UP001396334">
    <property type="component" value="Unassembled WGS sequence"/>
</dbReference>
<feature type="transmembrane region" description="Helical" evidence="1">
    <location>
        <begin position="6"/>
        <end position="24"/>
    </location>
</feature>
<protein>
    <recommendedName>
        <fullName evidence="4">Cytochrome P450</fullName>
    </recommendedName>
</protein>
<evidence type="ECO:0000256" key="1">
    <source>
        <dbReference type="SAM" id="Phobius"/>
    </source>
</evidence>
<reference evidence="2 3" key="1">
    <citation type="journal article" date="2024" name="G3 (Bethesda)">
        <title>Genome assembly of Hibiscus sabdariffa L. provides insights into metabolisms of medicinal natural products.</title>
        <authorList>
            <person name="Kim T."/>
        </authorList>
    </citation>
    <scope>NUCLEOTIDE SEQUENCE [LARGE SCALE GENOMIC DNA]</scope>
    <source>
        <strain evidence="2">TK-2024</strain>
        <tissue evidence="2">Old leaves</tissue>
    </source>
</reference>
<name>A0ABR2A2H6_9ROSI</name>
<keyword evidence="3" id="KW-1185">Reference proteome</keyword>
<evidence type="ECO:0008006" key="4">
    <source>
        <dbReference type="Google" id="ProtNLM"/>
    </source>
</evidence>
<gene>
    <name evidence="2" type="ORF">V6N11_013961</name>
</gene>
<keyword evidence="1" id="KW-1133">Transmembrane helix</keyword>
<comment type="caution">
    <text evidence="2">The sequence shown here is derived from an EMBL/GenBank/DDBJ whole genome shotgun (WGS) entry which is preliminary data.</text>
</comment>
<dbReference type="EMBL" id="JBBPBN010000405">
    <property type="protein sequence ID" value="KAK8487238.1"/>
    <property type="molecule type" value="Genomic_DNA"/>
</dbReference>